<keyword evidence="5" id="KW-0282">Flagellum</keyword>
<keyword evidence="5" id="KW-0966">Cell projection</keyword>
<dbReference type="Pfam" id="PF00460">
    <property type="entry name" value="Flg_bb_rod"/>
    <property type="match status" value="1"/>
</dbReference>
<dbReference type="GO" id="GO:0071973">
    <property type="term" value="P:bacterial-type flagellum-dependent cell motility"/>
    <property type="evidence" value="ECO:0007669"/>
    <property type="project" value="InterPro"/>
</dbReference>
<dbReference type="InterPro" id="IPR001444">
    <property type="entry name" value="Flag_bb_rod_N"/>
</dbReference>
<evidence type="ECO:0000256" key="2">
    <source>
        <dbReference type="ARBA" id="ARBA00009677"/>
    </source>
</evidence>
<evidence type="ECO:0000256" key="3">
    <source>
        <dbReference type="ARBA" id="ARBA00023143"/>
    </source>
</evidence>
<dbReference type="InterPro" id="IPR006300">
    <property type="entry name" value="FlgB"/>
</dbReference>
<dbReference type="GO" id="GO:0030694">
    <property type="term" value="C:bacterial-type flagellum basal body, rod"/>
    <property type="evidence" value="ECO:0007669"/>
    <property type="project" value="InterPro"/>
</dbReference>
<gene>
    <name evidence="5" type="ORF">MNBD_ALPHA09-688</name>
</gene>
<dbReference type="PIRSF" id="PIRSF002889">
    <property type="entry name" value="Rod_FlgB"/>
    <property type="match status" value="1"/>
</dbReference>
<comment type="similarity">
    <text evidence="2">Belongs to the flagella basal body rod proteins family.</text>
</comment>
<organism evidence="5">
    <name type="scientific">hydrothermal vent metagenome</name>
    <dbReference type="NCBI Taxonomy" id="652676"/>
    <lineage>
        <taxon>unclassified sequences</taxon>
        <taxon>metagenomes</taxon>
        <taxon>ecological metagenomes</taxon>
    </lineage>
</organism>
<name>A0A3B0T0E7_9ZZZZ</name>
<comment type="subcellular location">
    <subcellularLocation>
        <location evidence="1">Bacterial flagellum basal body</location>
    </subcellularLocation>
</comment>
<keyword evidence="3" id="KW-0975">Bacterial flagellum</keyword>
<evidence type="ECO:0000313" key="5">
    <source>
        <dbReference type="EMBL" id="VAW11358.1"/>
    </source>
</evidence>
<reference evidence="5" key="1">
    <citation type="submission" date="2018-06" db="EMBL/GenBank/DDBJ databases">
        <authorList>
            <person name="Zhirakovskaya E."/>
        </authorList>
    </citation>
    <scope>NUCLEOTIDE SEQUENCE</scope>
</reference>
<keyword evidence="5" id="KW-0969">Cilium</keyword>
<evidence type="ECO:0000259" key="4">
    <source>
        <dbReference type="Pfam" id="PF00460"/>
    </source>
</evidence>
<sequence>MSIVDLPVFNLLKEKLNWHQTRQTLLAENVANADTPGFKPLDLAPLDPSDKGGGIRGVGMLATNRAHIVASMSGTGPFKEQTAASWETSPSANAVVLEEQMMKVTENQMDYQMATALYSRGLALLKTAIRSA</sequence>
<evidence type="ECO:0000256" key="1">
    <source>
        <dbReference type="ARBA" id="ARBA00004117"/>
    </source>
</evidence>
<feature type="domain" description="Flagellar basal body rod protein N-terminal" evidence="4">
    <location>
        <begin position="19"/>
        <end position="39"/>
    </location>
</feature>
<accession>A0A3B0T0E7</accession>
<protein>
    <submittedName>
        <fullName evidence="5">Flagellar basal-body rod protein FlgB</fullName>
    </submittedName>
</protein>
<dbReference type="EMBL" id="UOEM01000031">
    <property type="protein sequence ID" value="VAW11358.1"/>
    <property type="molecule type" value="Genomic_DNA"/>
</dbReference>
<dbReference type="AlphaFoldDB" id="A0A3B0T0E7"/>
<proteinExistence type="inferred from homology"/>